<feature type="signal peptide" evidence="1">
    <location>
        <begin position="1"/>
        <end position="20"/>
    </location>
</feature>
<comment type="caution">
    <text evidence="2">The sequence shown here is derived from an EMBL/GenBank/DDBJ whole genome shotgun (WGS) entry which is preliminary data.</text>
</comment>
<keyword evidence="3" id="KW-1185">Reference proteome</keyword>
<dbReference type="AlphaFoldDB" id="A0A8H6I5Z3"/>
<dbReference type="Proteomes" id="UP000521943">
    <property type="component" value="Unassembled WGS sequence"/>
</dbReference>
<evidence type="ECO:0000256" key="1">
    <source>
        <dbReference type="SAM" id="SignalP"/>
    </source>
</evidence>
<proteinExistence type="predicted"/>
<evidence type="ECO:0000313" key="2">
    <source>
        <dbReference type="EMBL" id="KAF6759538.1"/>
    </source>
</evidence>
<accession>A0A8H6I5Z3</accession>
<organism evidence="2 3">
    <name type="scientific">Ephemerocybe angulata</name>
    <dbReference type="NCBI Taxonomy" id="980116"/>
    <lineage>
        <taxon>Eukaryota</taxon>
        <taxon>Fungi</taxon>
        <taxon>Dikarya</taxon>
        <taxon>Basidiomycota</taxon>
        <taxon>Agaricomycotina</taxon>
        <taxon>Agaricomycetes</taxon>
        <taxon>Agaricomycetidae</taxon>
        <taxon>Agaricales</taxon>
        <taxon>Agaricineae</taxon>
        <taxon>Psathyrellaceae</taxon>
        <taxon>Ephemerocybe</taxon>
    </lineage>
</organism>
<keyword evidence="1" id="KW-0732">Signal</keyword>
<gene>
    <name evidence="2" type="ORF">DFP72DRAFT_885359</name>
</gene>
<protein>
    <submittedName>
        <fullName evidence="2">Uncharacterized protein</fullName>
    </submittedName>
</protein>
<evidence type="ECO:0000313" key="3">
    <source>
        <dbReference type="Proteomes" id="UP000521943"/>
    </source>
</evidence>
<sequence length="72" mass="7284">MKLSTSAIALFLSIVSIVSGFPSPTETPETPPSPYPPPDFQCMSLDTCAEGLSCCATPFGTACASVPIGAAC</sequence>
<feature type="chain" id="PRO_5034331864" evidence="1">
    <location>
        <begin position="21"/>
        <end position="72"/>
    </location>
</feature>
<dbReference type="EMBL" id="JACGCI010000015">
    <property type="protein sequence ID" value="KAF6759538.1"/>
    <property type="molecule type" value="Genomic_DNA"/>
</dbReference>
<reference evidence="2 3" key="1">
    <citation type="submission" date="2020-07" db="EMBL/GenBank/DDBJ databases">
        <title>Comparative genomics of pyrophilous fungi reveals a link between fire events and developmental genes.</title>
        <authorList>
            <consortium name="DOE Joint Genome Institute"/>
            <person name="Steindorff A.S."/>
            <person name="Carver A."/>
            <person name="Calhoun S."/>
            <person name="Stillman K."/>
            <person name="Liu H."/>
            <person name="Lipzen A."/>
            <person name="Pangilinan J."/>
            <person name="Labutti K."/>
            <person name="Bruns T.D."/>
            <person name="Grigoriev I.V."/>
        </authorList>
    </citation>
    <scope>NUCLEOTIDE SEQUENCE [LARGE SCALE GENOMIC DNA]</scope>
    <source>
        <strain evidence="2 3">CBS 144469</strain>
    </source>
</reference>
<name>A0A8H6I5Z3_9AGAR</name>